<dbReference type="Gene3D" id="2.60.120.260">
    <property type="entry name" value="Galactose-binding domain-like"/>
    <property type="match status" value="1"/>
</dbReference>
<dbReference type="Proteomes" id="UP000295293">
    <property type="component" value="Unassembled WGS sequence"/>
</dbReference>
<dbReference type="InterPro" id="IPR012341">
    <property type="entry name" value="6hp_glycosidase-like_sf"/>
</dbReference>
<dbReference type="RefSeq" id="WP_133816800.1">
    <property type="nucleotide sequence ID" value="NZ_SNZH01000001.1"/>
</dbReference>
<dbReference type="EMBL" id="SNZH01000001">
    <property type="protein sequence ID" value="TDR48683.1"/>
    <property type="molecule type" value="Genomic_DNA"/>
</dbReference>
<protein>
    <submittedName>
        <fullName evidence="3">GH15 family glucan-1,4-alpha-glucosidase</fullName>
    </submittedName>
</protein>
<dbReference type="SUPFAM" id="SSF48208">
    <property type="entry name" value="Six-hairpin glycosidases"/>
    <property type="match status" value="1"/>
</dbReference>
<dbReference type="AlphaFoldDB" id="A0A4R6Z9U0"/>
<keyword evidence="4" id="KW-1185">Reference proteome</keyword>
<dbReference type="Pfam" id="PF00754">
    <property type="entry name" value="F5_F8_type_C"/>
    <property type="match status" value="1"/>
</dbReference>
<organism evidence="3 4">
    <name type="scientific">Tahibacter aquaticus</name>
    <dbReference type="NCBI Taxonomy" id="520092"/>
    <lineage>
        <taxon>Bacteria</taxon>
        <taxon>Pseudomonadati</taxon>
        <taxon>Pseudomonadota</taxon>
        <taxon>Gammaproteobacteria</taxon>
        <taxon>Lysobacterales</taxon>
        <taxon>Rhodanobacteraceae</taxon>
        <taxon>Tahibacter</taxon>
    </lineage>
</organism>
<reference evidence="3 4" key="1">
    <citation type="submission" date="2019-03" db="EMBL/GenBank/DDBJ databases">
        <title>Genomic Encyclopedia of Type Strains, Phase IV (KMG-IV): sequencing the most valuable type-strain genomes for metagenomic binning, comparative biology and taxonomic classification.</title>
        <authorList>
            <person name="Goeker M."/>
        </authorList>
    </citation>
    <scope>NUCLEOTIDE SEQUENCE [LARGE SCALE GENOMIC DNA]</scope>
    <source>
        <strain evidence="3 4">DSM 21667</strain>
    </source>
</reference>
<evidence type="ECO:0000313" key="3">
    <source>
        <dbReference type="EMBL" id="TDR48683.1"/>
    </source>
</evidence>
<proteinExistence type="predicted"/>
<dbReference type="SUPFAM" id="SSF49785">
    <property type="entry name" value="Galactose-binding domain-like"/>
    <property type="match status" value="2"/>
</dbReference>
<dbReference type="GO" id="GO:0005975">
    <property type="term" value="P:carbohydrate metabolic process"/>
    <property type="evidence" value="ECO:0007669"/>
    <property type="project" value="InterPro"/>
</dbReference>
<comment type="caution">
    <text evidence="3">The sequence shown here is derived from an EMBL/GenBank/DDBJ whole genome shotgun (WGS) entry which is preliminary data.</text>
</comment>
<dbReference type="InterPro" id="IPR008928">
    <property type="entry name" value="6-hairpin_glycosidase_sf"/>
</dbReference>
<accession>A0A4R6Z9U0</accession>
<dbReference type="InterPro" id="IPR008979">
    <property type="entry name" value="Galactose-bd-like_sf"/>
</dbReference>
<evidence type="ECO:0000313" key="4">
    <source>
        <dbReference type="Proteomes" id="UP000295293"/>
    </source>
</evidence>
<keyword evidence="1" id="KW-0732">Signal</keyword>
<evidence type="ECO:0000259" key="2">
    <source>
        <dbReference type="PROSITE" id="PS50022"/>
    </source>
</evidence>
<evidence type="ECO:0000256" key="1">
    <source>
        <dbReference type="SAM" id="SignalP"/>
    </source>
</evidence>
<name>A0A4R6Z9U0_9GAMM</name>
<sequence length="1054" mass="115742">MRLRCCVATLVLLLFAAPLMAASLMGDAAAWKVFASDQVSASQRLQDGQPCLVFDFNGVSGYASLRREIALDYPPNYEFRLRRRGSGAANAFQFKLIDASGENVWWANRPDTQLSAEWENVRFRRRHIEFAWGPNADKVLRRSAAIEFTVYAGSGGAGELCIADLELHELAPVSAPPPVRAQASSSRWRSSAALAVDGDRRSAWRSRARAGTTLQLDLGQRREFGGLLLHWLPQHGATDYAVELSDDGAHWHEVRRVVQGNAGDDALWLPESEARHLRLRLDRAQAREVALTEIEIVDVADAVTLTRFLQRSARDLPRGRLPRGFHNEQSYWTLVGVDGGAQSALIGEDGAIELARGDVSLEPFLIGEDGKVVSWADVSTSQSLADGYLPLPRVGWRWNGISLYIDAFASGDAQQAQLLGRYTVHNESNAPRRLRLALALRPFQVNAPAQFLTTPGGVAAAQAMAWDPQTQALRVDGRARVYALTPPAYAFAGGDDAGAVDEQLAQSPPPRLLRAQDANGLATAALVYEMTLAAGASTSVGVVAPLLGTAPPELPAADAAEAWLQQRYEASAAYWRRRLDRVELIVPAQGQALADSVRSSLAHILLSRHGPMLRPGTRSYARSWIRDGAMIAQGLLRLGDDTVARDYLHWYAPYQFKNGKVPCCVDARGADPVPENDSHGEFIHLAALVWRYGGDTRVLAQYWPHVSAAVRYMDTLRASERTPANRQAGREAFYGLMPASISHEGYSAKPMHSYWDDFWALAGYKDAVAMGQALGLGDEVRRIAAARDEFRGDLLASLHTATAQHGIDYLPGCAELGDFDATSTTIALSPAGEQAALPQNLLRNTYERYWSEFVARRDGEREWKDYTPYEWRNVSSLVRLGQRERAWQAVEYFMADRRPQAWNQWAEVIGRDPREPRFIGDMPHAWVSSDFIRAALDLFAYERYETQALVIAAGIPAAWLEGKGIAVRGLRTPYGGLSYALWRDRVGLKLSIEGDGLAPHGGVVLAWPIDGAPGATTVNGHAAEWKGGELKITTFPAKVEIRRIPPVQAGLAGS</sequence>
<gene>
    <name evidence="3" type="ORF">DFR29_101306</name>
</gene>
<dbReference type="PROSITE" id="PS50022">
    <property type="entry name" value="FA58C_3"/>
    <property type="match status" value="1"/>
</dbReference>
<feature type="signal peptide" evidence="1">
    <location>
        <begin position="1"/>
        <end position="21"/>
    </location>
</feature>
<feature type="domain" description="F5/8 type C" evidence="2">
    <location>
        <begin position="161"/>
        <end position="299"/>
    </location>
</feature>
<dbReference type="InterPro" id="IPR000421">
    <property type="entry name" value="FA58C"/>
</dbReference>
<dbReference type="OrthoDB" id="9763537at2"/>
<feature type="chain" id="PRO_5020845441" evidence="1">
    <location>
        <begin position="22"/>
        <end position="1054"/>
    </location>
</feature>
<dbReference type="Gene3D" id="1.50.10.10">
    <property type="match status" value="1"/>
</dbReference>